<dbReference type="GO" id="GO:0003682">
    <property type="term" value="F:chromatin binding"/>
    <property type="evidence" value="ECO:0007669"/>
    <property type="project" value="TreeGrafter"/>
</dbReference>
<keyword evidence="3" id="KW-1185">Reference proteome</keyword>
<dbReference type="InterPro" id="IPR016903">
    <property type="entry name" value="Nucleolar_cplx-assoc_3"/>
</dbReference>
<evidence type="ECO:0000313" key="2">
    <source>
        <dbReference type="EMBL" id="KCZ81576.1"/>
    </source>
</evidence>
<dbReference type="OrthoDB" id="10263597at2759"/>
<dbReference type="PANTHER" id="PTHR14428">
    <property type="entry name" value="NUCLEOLAR COMPLEX PROTEIN 3"/>
    <property type="match status" value="1"/>
</dbReference>
<feature type="domain" description="Nucleolar complex-associated protein 3 N-terminal" evidence="1">
    <location>
        <begin position="10"/>
        <end position="95"/>
    </location>
</feature>
<dbReference type="Pfam" id="PF07540">
    <property type="entry name" value="NOC3p"/>
    <property type="match status" value="1"/>
</dbReference>
<evidence type="ECO:0000259" key="1">
    <source>
        <dbReference type="Pfam" id="PF07540"/>
    </source>
</evidence>
<accession>A0A059F3R5</accession>
<dbReference type="PANTHER" id="PTHR14428:SF5">
    <property type="entry name" value="NUCLEOLAR COMPLEX PROTEIN 3 HOMOLOG"/>
    <property type="match status" value="1"/>
</dbReference>
<dbReference type="AlphaFoldDB" id="A0A059F3R5"/>
<dbReference type="SUPFAM" id="SSF48371">
    <property type="entry name" value="ARM repeat"/>
    <property type="match status" value="1"/>
</dbReference>
<evidence type="ECO:0000313" key="3">
    <source>
        <dbReference type="Proteomes" id="UP000030655"/>
    </source>
</evidence>
<dbReference type="Proteomes" id="UP000030655">
    <property type="component" value="Unassembled WGS sequence"/>
</dbReference>
<dbReference type="EMBL" id="KK365140">
    <property type="protein sequence ID" value="KCZ81576.1"/>
    <property type="molecule type" value="Genomic_DNA"/>
</dbReference>
<dbReference type="InterPro" id="IPR011501">
    <property type="entry name" value="Noc3_N"/>
</dbReference>
<feature type="non-terminal residue" evidence="2">
    <location>
        <position position="375"/>
    </location>
</feature>
<dbReference type="GO" id="GO:0005730">
    <property type="term" value="C:nucleolus"/>
    <property type="evidence" value="ECO:0007669"/>
    <property type="project" value="TreeGrafter"/>
</dbReference>
<sequence length="375" mass="44763">MENESSKEIENIGLICKSIMEDPETHIESLSLLQKSFEYKDWNYRSILFLSLTKLFKNIVPFYKIRTLKGKVKLGEEEDFISSFDKKLLKEYTYFINKLNQFDNSITYECAANLLTSLAHFNHSDKLITKILRGSLKKEFDHSQVIPKVIAQDKEGEITEMITNRMIDLEYNPKLLESFLLINLPDEKYKKVYDNILRIYFTILKEEKKSFLYFTYKGLIKYKDKIGKRYLEGLYLMLNNLLFKGDISSRIECINSILFIYGEREFDFKKIISSLFEMITPLKYYIKENESVTLSDLIRNMLILRRQNENRVVKFIHRLMQYSMHKYSYSFVTLVHELSVSYSVDLNENILIGKERYNYFSDDIDEIVEKRFTEH</sequence>
<dbReference type="STRING" id="1288291.A0A059F3R5"/>
<reference evidence="3" key="1">
    <citation type="submission" date="2013-02" db="EMBL/GenBank/DDBJ databases">
        <authorList>
            <consortium name="The Broad Institute Genome Sequencing Platform"/>
            <person name="Cuomo C."/>
            <person name="Becnel J."/>
            <person name="Sanscrainte N."/>
            <person name="Walker B."/>
            <person name="Young S.K."/>
            <person name="Zeng Q."/>
            <person name="Gargeya S."/>
            <person name="Fitzgerald M."/>
            <person name="Haas B."/>
            <person name="Abouelleil A."/>
            <person name="Alvarado L."/>
            <person name="Arachchi H.M."/>
            <person name="Berlin A.M."/>
            <person name="Chapman S.B."/>
            <person name="Dewar J."/>
            <person name="Goldberg J."/>
            <person name="Griggs A."/>
            <person name="Gujja S."/>
            <person name="Hansen M."/>
            <person name="Howarth C."/>
            <person name="Imamovic A."/>
            <person name="Larimer J."/>
            <person name="McCowan C."/>
            <person name="Murphy C."/>
            <person name="Neiman D."/>
            <person name="Pearson M."/>
            <person name="Priest M."/>
            <person name="Roberts A."/>
            <person name="Saif S."/>
            <person name="Shea T."/>
            <person name="Sisk P."/>
            <person name="Sykes S."/>
            <person name="Wortman J."/>
            <person name="Nusbaum C."/>
            <person name="Birren B."/>
        </authorList>
    </citation>
    <scope>NUCLEOTIDE SEQUENCE [LARGE SCALE GENOMIC DNA]</scope>
    <source>
        <strain evidence="3">PRA339</strain>
    </source>
</reference>
<gene>
    <name evidence="2" type="ORF">H312_01031</name>
</gene>
<dbReference type="HOGENOM" id="CLU_611398_0_0_1"/>
<protein>
    <recommendedName>
        <fullName evidence="1">Nucleolar complex-associated protein 3 N-terminal domain-containing protein</fullName>
    </recommendedName>
</protein>
<dbReference type="VEuPathDB" id="MicrosporidiaDB:H312_01031"/>
<dbReference type="GO" id="GO:0006270">
    <property type="term" value="P:DNA replication initiation"/>
    <property type="evidence" value="ECO:0007669"/>
    <property type="project" value="TreeGrafter"/>
</dbReference>
<reference evidence="2 3" key="2">
    <citation type="submission" date="2014-03" db="EMBL/GenBank/DDBJ databases">
        <title>The Genome Sequence of Anncaliia algerae insect isolate PRA339.</title>
        <authorList>
            <consortium name="The Broad Institute Genome Sequencing Platform"/>
            <consortium name="The Broad Institute Genome Sequencing Center for Infectious Disease"/>
            <person name="Cuomo C."/>
            <person name="Becnel J."/>
            <person name="Sanscrainte N."/>
            <person name="Walker B."/>
            <person name="Young S.K."/>
            <person name="Zeng Q."/>
            <person name="Gargeya S."/>
            <person name="Fitzgerald M."/>
            <person name="Haas B."/>
            <person name="Abouelleil A."/>
            <person name="Alvarado L."/>
            <person name="Arachchi H.M."/>
            <person name="Berlin A.M."/>
            <person name="Chapman S.B."/>
            <person name="Dewar J."/>
            <person name="Goldberg J."/>
            <person name="Griggs A."/>
            <person name="Gujja S."/>
            <person name="Hansen M."/>
            <person name="Howarth C."/>
            <person name="Imamovic A."/>
            <person name="Larimer J."/>
            <person name="McCowan C."/>
            <person name="Murphy C."/>
            <person name="Neiman D."/>
            <person name="Pearson M."/>
            <person name="Priest M."/>
            <person name="Roberts A."/>
            <person name="Saif S."/>
            <person name="Shea T."/>
            <person name="Sisk P."/>
            <person name="Sykes S."/>
            <person name="Wortman J."/>
            <person name="Nusbaum C."/>
            <person name="Birren B."/>
        </authorList>
    </citation>
    <scope>NUCLEOTIDE SEQUENCE [LARGE SCALE GENOMIC DNA]</scope>
    <source>
        <strain evidence="2 3">PRA339</strain>
    </source>
</reference>
<organism evidence="2 3">
    <name type="scientific">Anncaliia algerae PRA339</name>
    <dbReference type="NCBI Taxonomy" id="1288291"/>
    <lineage>
        <taxon>Eukaryota</taxon>
        <taxon>Fungi</taxon>
        <taxon>Fungi incertae sedis</taxon>
        <taxon>Microsporidia</taxon>
        <taxon>Tubulinosematoidea</taxon>
        <taxon>Tubulinosematidae</taxon>
        <taxon>Anncaliia</taxon>
    </lineage>
</organism>
<name>A0A059F3R5_9MICR</name>
<dbReference type="InterPro" id="IPR016024">
    <property type="entry name" value="ARM-type_fold"/>
</dbReference>
<proteinExistence type="predicted"/>